<evidence type="ECO:0000313" key="2">
    <source>
        <dbReference type="Proteomes" id="UP000220840"/>
    </source>
</evidence>
<dbReference type="OrthoDB" id="1747549at2"/>
<reference evidence="1 2" key="1">
    <citation type="submission" date="2017-10" db="EMBL/GenBank/DDBJ databases">
        <title>Effective Description of Clostridium neonatale sp. nov. linked to necrotizing enterocolitis in neonates and a clarification of species assignable to the genus Clostridium (Prazmowski 1880) emend. Lawson and Rainey 2016.</title>
        <authorList>
            <person name="Bernard K."/>
            <person name="Burdz T."/>
            <person name="Wiebe D."/>
            <person name="Balcewich B."/>
            <person name="Alfa M."/>
            <person name="Bernier A.-M."/>
        </authorList>
    </citation>
    <scope>NUCLEOTIDE SEQUENCE [LARGE SCALE GENOMIC DNA]</scope>
    <source>
        <strain evidence="1 2">LCDC99A005</strain>
    </source>
</reference>
<dbReference type="InterPro" id="IPR032721">
    <property type="entry name" value="Toxin-deaminase"/>
</dbReference>
<evidence type="ECO:0000313" key="1">
    <source>
        <dbReference type="EMBL" id="PEG30279.1"/>
    </source>
</evidence>
<dbReference type="AlphaFoldDB" id="A0A2A7MFB4"/>
<accession>A0A2A7MFB4</accession>
<proteinExistence type="predicted"/>
<keyword evidence="2" id="KW-1185">Reference proteome</keyword>
<organism evidence="1 2">
    <name type="scientific">Clostridium neonatale</name>
    <dbReference type="NCBI Taxonomy" id="137838"/>
    <lineage>
        <taxon>Bacteria</taxon>
        <taxon>Bacillati</taxon>
        <taxon>Bacillota</taxon>
        <taxon>Clostridia</taxon>
        <taxon>Eubacteriales</taxon>
        <taxon>Clostridiaceae</taxon>
        <taxon>Clostridium</taxon>
    </lineage>
</organism>
<name>A0A2A7MFB4_9CLOT</name>
<protein>
    <submittedName>
        <fullName evidence="1">Uncharacterized protein</fullName>
    </submittedName>
</protein>
<comment type="caution">
    <text evidence="1">The sequence shown here is derived from an EMBL/GenBank/DDBJ whole genome shotgun (WGS) entry which is preliminary data.</text>
</comment>
<dbReference type="EMBL" id="PDCJ01000001">
    <property type="protein sequence ID" value="PEG30279.1"/>
    <property type="molecule type" value="Genomic_DNA"/>
</dbReference>
<sequence length="380" mass="44964">MVHKGTRLEKRNRIKISNIHDFKSSLRKEGYKISEYDEEDITEKIVKTFNLDKSVAERLKVCINDNEITYKANDIDDFIDYIEKIVLFEEEHNKLCEKMNEVKKLHIDRVEYEREPGVQDNVKHMLEVIEKTKNNICRAINTEEKARLKELEIEIDKNYIYAKDIELLKKMIFLKKEDVKEEYNDKTRTKTISIEIPENIKCEYIKAKEGSVEYHDHLNNNIPRIKRLRKNINKYMKNDENEKKSFKIDQSKALQDSINIAVAMYDNKEFKAISGSNDIEDYCKAPPFKEAIFKSSKVNKLGKLGIGYNRVNDSEKKILEEIHKQIEEKELNDYGKLTLYSKWEPCPSCYFVISQFCEKHPKISVEVKYNKKYGEGVSRD</sequence>
<gene>
    <name evidence="1" type="ORF">CQ394_00685</name>
</gene>
<dbReference type="Gene3D" id="3.40.140.10">
    <property type="entry name" value="Cytidine Deaminase, domain 2"/>
    <property type="match status" value="1"/>
</dbReference>
<dbReference type="Proteomes" id="UP000220840">
    <property type="component" value="Unassembled WGS sequence"/>
</dbReference>
<dbReference type="Pfam" id="PF14424">
    <property type="entry name" value="Toxin-deaminase"/>
    <property type="match status" value="1"/>
</dbReference>